<accession>A0A834THD8</accession>
<dbReference type="AlphaFoldDB" id="A0A834THD8"/>
<gene>
    <name evidence="1" type="ORF">G2W53_026536</name>
</gene>
<dbReference type="EMBL" id="JAAIUW010000008">
    <property type="protein sequence ID" value="KAF7821081.1"/>
    <property type="molecule type" value="Genomic_DNA"/>
</dbReference>
<evidence type="ECO:0000313" key="1">
    <source>
        <dbReference type="EMBL" id="KAF7821081.1"/>
    </source>
</evidence>
<reference evidence="1" key="1">
    <citation type="submission" date="2020-09" db="EMBL/GenBank/DDBJ databases">
        <title>Genome-Enabled Discovery of Anthraquinone Biosynthesis in Senna tora.</title>
        <authorList>
            <person name="Kang S.-H."/>
            <person name="Pandey R.P."/>
            <person name="Lee C.-M."/>
            <person name="Sim J.-S."/>
            <person name="Jeong J.-T."/>
            <person name="Choi B.-S."/>
            <person name="Jung M."/>
            <person name="Ginzburg D."/>
            <person name="Zhao K."/>
            <person name="Won S.Y."/>
            <person name="Oh T.-J."/>
            <person name="Yu Y."/>
            <person name="Kim N.-H."/>
            <person name="Lee O.R."/>
            <person name="Lee T.-H."/>
            <person name="Bashyal P."/>
            <person name="Kim T.-S."/>
            <person name="Lee W.-H."/>
            <person name="Kawkins C."/>
            <person name="Kim C.-K."/>
            <person name="Kim J.S."/>
            <person name="Ahn B.O."/>
            <person name="Rhee S.Y."/>
            <person name="Sohng J.K."/>
        </authorList>
    </citation>
    <scope>NUCLEOTIDE SEQUENCE</scope>
    <source>
        <tissue evidence="1">Leaf</tissue>
    </source>
</reference>
<evidence type="ECO:0000313" key="2">
    <source>
        <dbReference type="Proteomes" id="UP000634136"/>
    </source>
</evidence>
<keyword evidence="2" id="KW-1185">Reference proteome</keyword>
<comment type="caution">
    <text evidence="1">The sequence shown here is derived from an EMBL/GenBank/DDBJ whole genome shotgun (WGS) entry which is preliminary data.</text>
</comment>
<organism evidence="1 2">
    <name type="scientific">Senna tora</name>
    <dbReference type="NCBI Taxonomy" id="362788"/>
    <lineage>
        <taxon>Eukaryota</taxon>
        <taxon>Viridiplantae</taxon>
        <taxon>Streptophyta</taxon>
        <taxon>Embryophyta</taxon>
        <taxon>Tracheophyta</taxon>
        <taxon>Spermatophyta</taxon>
        <taxon>Magnoliopsida</taxon>
        <taxon>eudicotyledons</taxon>
        <taxon>Gunneridae</taxon>
        <taxon>Pentapetalae</taxon>
        <taxon>rosids</taxon>
        <taxon>fabids</taxon>
        <taxon>Fabales</taxon>
        <taxon>Fabaceae</taxon>
        <taxon>Caesalpinioideae</taxon>
        <taxon>Cassia clade</taxon>
        <taxon>Senna</taxon>
    </lineage>
</organism>
<name>A0A834THD8_9FABA</name>
<protein>
    <submittedName>
        <fullName evidence="1">Uncharacterized protein</fullName>
    </submittedName>
</protein>
<sequence>MDCVQGGPLGVQPKQTVVNNGLRRWSME</sequence>
<dbReference type="Proteomes" id="UP000634136">
    <property type="component" value="Unassembled WGS sequence"/>
</dbReference>
<proteinExistence type="predicted"/>